<name>A0A644ZQ80_9ZZZZ</name>
<dbReference type="AlphaFoldDB" id="A0A644ZQ80"/>
<comment type="caution">
    <text evidence="1">The sequence shown here is derived from an EMBL/GenBank/DDBJ whole genome shotgun (WGS) entry which is preliminary data.</text>
</comment>
<sequence>MLADRVEMFLLMMSDIAVPMMEKAPPELEVAMEMYCLEALGALVPGAALVLPQPDSMAAARATVIARPKNLWVCFLM</sequence>
<organism evidence="1">
    <name type="scientific">bioreactor metagenome</name>
    <dbReference type="NCBI Taxonomy" id="1076179"/>
    <lineage>
        <taxon>unclassified sequences</taxon>
        <taxon>metagenomes</taxon>
        <taxon>ecological metagenomes</taxon>
    </lineage>
</organism>
<reference evidence="1" key="1">
    <citation type="submission" date="2019-08" db="EMBL/GenBank/DDBJ databases">
        <authorList>
            <person name="Kucharzyk K."/>
            <person name="Murdoch R.W."/>
            <person name="Higgins S."/>
            <person name="Loffler F."/>
        </authorList>
    </citation>
    <scope>NUCLEOTIDE SEQUENCE</scope>
</reference>
<proteinExistence type="predicted"/>
<dbReference type="EMBL" id="VSSQ01009941">
    <property type="protein sequence ID" value="MPM43012.1"/>
    <property type="molecule type" value="Genomic_DNA"/>
</dbReference>
<gene>
    <name evidence="1" type="ORF">SDC9_89684</name>
</gene>
<accession>A0A644ZQ80</accession>
<protein>
    <submittedName>
        <fullName evidence="1">Uncharacterized protein</fullName>
    </submittedName>
</protein>
<evidence type="ECO:0000313" key="1">
    <source>
        <dbReference type="EMBL" id="MPM43012.1"/>
    </source>
</evidence>